<evidence type="ECO:0000313" key="7">
    <source>
        <dbReference type="Proteomes" id="UP001501444"/>
    </source>
</evidence>
<accession>A0ABN3G9U7</accession>
<evidence type="ECO:0000256" key="3">
    <source>
        <dbReference type="ARBA" id="ARBA00022806"/>
    </source>
</evidence>
<proteinExistence type="predicted"/>
<dbReference type="InterPro" id="IPR051620">
    <property type="entry name" value="ORF904-like_C"/>
</dbReference>
<dbReference type="PROSITE" id="PS51206">
    <property type="entry name" value="SF3_HELICASE_1"/>
    <property type="match status" value="1"/>
</dbReference>
<evidence type="ECO:0000256" key="4">
    <source>
        <dbReference type="ARBA" id="ARBA00022840"/>
    </source>
</evidence>
<dbReference type="NCBIfam" id="TIGR01613">
    <property type="entry name" value="primase_Cterm"/>
    <property type="match status" value="1"/>
</dbReference>
<comment type="caution">
    <text evidence="6">The sequence shown here is derived from an EMBL/GenBank/DDBJ whole genome shotgun (WGS) entry which is preliminary data.</text>
</comment>
<dbReference type="InterPro" id="IPR014818">
    <property type="entry name" value="Phage/plasmid_primase_P4_C"/>
</dbReference>
<sequence length="571" mass="64098">MPRRDTSNGGRLVTDLSRDNCSLKVLALPEGERVGEVRRIVAQIALCDDVQLLEWKDWAVSHGLNKGDFNTIVRAIRRERKEQRAAGALEAQVVNRNTQVEIARERGTLLPPPRAPMDVSRELVSRWRSTDGHPHVRYWRGEWYRYTGCNWKPMDESTIINRLYEATEHAEYVDDEDTVRPWSPYMGSINALLHALQFGVLHRGADLEAEIGLYCRNGVVDLATRELLPHHPSRFNFTALPFDYDPQATCPHWLAFLAQVFPGKPLSIAFLQEWFGYLLSGDTKHQKIAALIGPRRCGKGTIGRILLALMGGSENVTSPTLGELASHFGLEQLIGKTLVLMGDVNWRIRDGVEAAERVKTISGEDSISVPRKNRKAWQGRLGVRFTFMSNDMPVIPDASGAAQLRLIPLMFEESFAGREDIELEGKLTAEMTGILLWAMQGLTRLRAAGRFTMPEEAEEIGKEMERSGSPVAGFLQDRAEPLSPERRDGATPRSVDDVFAAYLSWCDKNGREHRMEKNQFSQALRSAGNGLLRFKREGSREDRYQAVFGLDELWPGSLSGPPAGQRWLAAA</sequence>
<dbReference type="Gene3D" id="3.40.50.300">
    <property type="entry name" value="P-loop containing nucleotide triphosphate hydrolases"/>
    <property type="match status" value="1"/>
</dbReference>
<dbReference type="InterPro" id="IPR004968">
    <property type="entry name" value="DNA_primase/NTPase_C"/>
</dbReference>
<keyword evidence="2" id="KW-0378">Hydrolase</keyword>
<dbReference type="InterPro" id="IPR027417">
    <property type="entry name" value="P-loop_NTPase"/>
</dbReference>
<feature type="domain" description="SF3 helicase" evidence="5">
    <location>
        <begin position="266"/>
        <end position="424"/>
    </location>
</feature>
<evidence type="ECO:0000313" key="6">
    <source>
        <dbReference type="EMBL" id="GAA2347138.1"/>
    </source>
</evidence>
<name>A0ABN3G9U7_9ACTN</name>
<dbReference type="SUPFAM" id="SSF52540">
    <property type="entry name" value="P-loop containing nucleoside triphosphate hydrolases"/>
    <property type="match status" value="1"/>
</dbReference>
<reference evidence="6 7" key="1">
    <citation type="journal article" date="2019" name="Int. J. Syst. Evol. Microbiol.">
        <title>The Global Catalogue of Microorganisms (GCM) 10K type strain sequencing project: providing services to taxonomists for standard genome sequencing and annotation.</title>
        <authorList>
            <consortium name="The Broad Institute Genomics Platform"/>
            <consortium name="The Broad Institute Genome Sequencing Center for Infectious Disease"/>
            <person name="Wu L."/>
            <person name="Ma J."/>
        </authorList>
    </citation>
    <scope>NUCLEOTIDE SEQUENCE [LARGE SCALE GENOMIC DNA]</scope>
    <source>
        <strain evidence="6 7">JCM 3272</strain>
    </source>
</reference>
<dbReference type="SMART" id="SM00885">
    <property type="entry name" value="D5_N"/>
    <property type="match status" value="1"/>
</dbReference>
<dbReference type="Pfam" id="PF08706">
    <property type="entry name" value="D5_N"/>
    <property type="match status" value="1"/>
</dbReference>
<keyword evidence="7" id="KW-1185">Reference proteome</keyword>
<dbReference type="InterPro" id="IPR045455">
    <property type="entry name" value="NrS-1_pol-like_helicase"/>
</dbReference>
<dbReference type="Pfam" id="PF19263">
    <property type="entry name" value="DUF5906"/>
    <property type="match status" value="1"/>
</dbReference>
<dbReference type="Proteomes" id="UP001501444">
    <property type="component" value="Unassembled WGS sequence"/>
</dbReference>
<evidence type="ECO:0000259" key="5">
    <source>
        <dbReference type="PROSITE" id="PS51206"/>
    </source>
</evidence>
<dbReference type="PANTHER" id="PTHR35372:SF2">
    <property type="entry name" value="SF3 HELICASE DOMAIN-CONTAINING PROTEIN"/>
    <property type="match status" value="1"/>
</dbReference>
<dbReference type="InterPro" id="IPR014015">
    <property type="entry name" value="Helicase_SF3_DNA-vir"/>
</dbReference>
<evidence type="ECO:0000256" key="1">
    <source>
        <dbReference type="ARBA" id="ARBA00022741"/>
    </source>
</evidence>
<protein>
    <recommendedName>
        <fullName evidence="5">SF3 helicase domain-containing protein</fullName>
    </recommendedName>
</protein>
<dbReference type="PANTHER" id="PTHR35372">
    <property type="entry name" value="ATP BINDING PROTEIN-RELATED"/>
    <property type="match status" value="1"/>
</dbReference>
<keyword evidence="4" id="KW-0067">ATP-binding</keyword>
<keyword evidence="1" id="KW-0547">Nucleotide-binding</keyword>
<dbReference type="EMBL" id="BAAARV010000025">
    <property type="protein sequence ID" value="GAA2347138.1"/>
    <property type="molecule type" value="Genomic_DNA"/>
</dbReference>
<dbReference type="InterPro" id="IPR006500">
    <property type="entry name" value="Helicase_put_C_phage/plasmid"/>
</dbReference>
<evidence type="ECO:0000256" key="2">
    <source>
        <dbReference type="ARBA" id="ARBA00022801"/>
    </source>
</evidence>
<dbReference type="Pfam" id="PF03288">
    <property type="entry name" value="Pox_D5"/>
    <property type="match status" value="1"/>
</dbReference>
<gene>
    <name evidence="6" type="ORF">GCM10010170_034450</name>
</gene>
<organism evidence="6 7">
    <name type="scientific">Dactylosporangium salmoneum</name>
    <dbReference type="NCBI Taxonomy" id="53361"/>
    <lineage>
        <taxon>Bacteria</taxon>
        <taxon>Bacillati</taxon>
        <taxon>Actinomycetota</taxon>
        <taxon>Actinomycetes</taxon>
        <taxon>Micromonosporales</taxon>
        <taxon>Micromonosporaceae</taxon>
        <taxon>Dactylosporangium</taxon>
    </lineage>
</organism>
<keyword evidence="3" id="KW-0347">Helicase</keyword>